<dbReference type="Pfam" id="PF03171">
    <property type="entry name" value="2OG-FeII_Oxy"/>
    <property type="match status" value="1"/>
</dbReference>
<evidence type="ECO:0000256" key="1">
    <source>
        <dbReference type="ARBA" id="ARBA00022723"/>
    </source>
</evidence>
<evidence type="ECO:0000259" key="3">
    <source>
        <dbReference type="PROSITE" id="PS51471"/>
    </source>
</evidence>
<dbReference type="Gene3D" id="2.60.120.330">
    <property type="entry name" value="B-lactam Antibiotic, Isopenicillin N Synthase, Chain"/>
    <property type="match status" value="1"/>
</dbReference>
<keyword evidence="2" id="KW-0408">Iron</keyword>
<comment type="caution">
    <text evidence="4">The sequence shown here is derived from an EMBL/GenBank/DDBJ whole genome shotgun (WGS) entry which is preliminary data.</text>
</comment>
<dbReference type="SUPFAM" id="SSF51197">
    <property type="entry name" value="Clavaminate synthase-like"/>
    <property type="match status" value="1"/>
</dbReference>
<dbReference type="InterPro" id="IPR027443">
    <property type="entry name" value="IPNS-like_sf"/>
</dbReference>
<protein>
    <recommendedName>
        <fullName evidence="3">Fe2OG dioxygenase domain-containing protein</fullName>
    </recommendedName>
</protein>
<dbReference type="InterPro" id="IPR050295">
    <property type="entry name" value="Plant_2OG-oxidoreductases"/>
</dbReference>
<dbReference type="PANTHER" id="PTHR47991">
    <property type="entry name" value="OXOGLUTARATE/IRON-DEPENDENT DIOXYGENASE"/>
    <property type="match status" value="1"/>
</dbReference>
<dbReference type="GO" id="GO:0046872">
    <property type="term" value="F:metal ion binding"/>
    <property type="evidence" value="ECO:0007669"/>
    <property type="project" value="UniProtKB-KW"/>
</dbReference>
<dbReference type="EMBL" id="CAUOFW020006168">
    <property type="protein sequence ID" value="CAK9173300.1"/>
    <property type="molecule type" value="Genomic_DNA"/>
</dbReference>
<dbReference type="PROSITE" id="PS51471">
    <property type="entry name" value="FE2OG_OXY"/>
    <property type="match status" value="1"/>
</dbReference>
<evidence type="ECO:0000313" key="5">
    <source>
        <dbReference type="Proteomes" id="UP001642360"/>
    </source>
</evidence>
<keyword evidence="5" id="KW-1185">Reference proteome</keyword>
<evidence type="ECO:0000313" key="4">
    <source>
        <dbReference type="EMBL" id="CAK9173300.1"/>
    </source>
</evidence>
<sequence>MGMYSSEVRKVSIEIFEVIMESLNSGATYLRENFNQGFHILGINSYPPCSKSDIKMGTPPHSDHSIITVLLQSCPGLEVVDRTDGEWKIVPDVKGSLAGTMDEVVEPAVKLLDEEHPKAYKESSLSEFLKHLSIRQTRTFIETLRI</sequence>
<dbReference type="Proteomes" id="UP001642360">
    <property type="component" value="Unassembled WGS sequence"/>
</dbReference>
<dbReference type="AlphaFoldDB" id="A0ABC8TUX5"/>
<feature type="domain" description="Fe2OG dioxygenase" evidence="3">
    <location>
        <begin position="37"/>
        <end position="146"/>
    </location>
</feature>
<name>A0ABC8TUX5_9AQUA</name>
<organism evidence="4 5">
    <name type="scientific">Ilex paraguariensis</name>
    <name type="common">yerba mate</name>
    <dbReference type="NCBI Taxonomy" id="185542"/>
    <lineage>
        <taxon>Eukaryota</taxon>
        <taxon>Viridiplantae</taxon>
        <taxon>Streptophyta</taxon>
        <taxon>Embryophyta</taxon>
        <taxon>Tracheophyta</taxon>
        <taxon>Spermatophyta</taxon>
        <taxon>Magnoliopsida</taxon>
        <taxon>eudicotyledons</taxon>
        <taxon>Gunneridae</taxon>
        <taxon>Pentapetalae</taxon>
        <taxon>asterids</taxon>
        <taxon>campanulids</taxon>
        <taxon>Aquifoliales</taxon>
        <taxon>Aquifoliaceae</taxon>
        <taxon>Ilex</taxon>
    </lineage>
</organism>
<reference evidence="4 5" key="1">
    <citation type="submission" date="2024-02" db="EMBL/GenBank/DDBJ databases">
        <authorList>
            <person name="Vignale AGUSTIN F."/>
            <person name="Sosa J E."/>
            <person name="Modenutti C."/>
        </authorList>
    </citation>
    <scope>NUCLEOTIDE SEQUENCE [LARGE SCALE GENOMIC DNA]</scope>
</reference>
<dbReference type="InterPro" id="IPR005123">
    <property type="entry name" value="Oxoglu/Fe-dep_dioxygenase_dom"/>
</dbReference>
<dbReference type="InterPro" id="IPR044861">
    <property type="entry name" value="IPNS-like_FE2OG_OXY"/>
</dbReference>
<proteinExistence type="predicted"/>
<evidence type="ECO:0000256" key="2">
    <source>
        <dbReference type="ARBA" id="ARBA00023004"/>
    </source>
</evidence>
<gene>
    <name evidence="4" type="ORF">ILEXP_LOCUS43035</name>
</gene>
<accession>A0ABC8TUX5</accession>
<keyword evidence="1" id="KW-0479">Metal-binding</keyword>